<dbReference type="Gene3D" id="3.15.10.10">
    <property type="entry name" value="Bactericidal permeability-increasing protein, domain 1"/>
    <property type="match status" value="1"/>
</dbReference>
<keyword evidence="2" id="KW-1185">Reference proteome</keyword>
<dbReference type="AlphaFoldDB" id="A0A3P7LS35"/>
<organism evidence="1 2">
    <name type="scientific">Strongylus vulgaris</name>
    <name type="common">Blood worm</name>
    <dbReference type="NCBI Taxonomy" id="40348"/>
    <lineage>
        <taxon>Eukaryota</taxon>
        <taxon>Metazoa</taxon>
        <taxon>Ecdysozoa</taxon>
        <taxon>Nematoda</taxon>
        <taxon>Chromadorea</taxon>
        <taxon>Rhabditida</taxon>
        <taxon>Rhabditina</taxon>
        <taxon>Rhabditomorpha</taxon>
        <taxon>Strongyloidea</taxon>
        <taxon>Strongylidae</taxon>
        <taxon>Strongylus</taxon>
    </lineage>
</organism>
<evidence type="ECO:0000313" key="1">
    <source>
        <dbReference type="EMBL" id="VDM81922.1"/>
    </source>
</evidence>
<evidence type="ECO:0000313" key="2">
    <source>
        <dbReference type="Proteomes" id="UP000270094"/>
    </source>
</evidence>
<reference evidence="1 2" key="1">
    <citation type="submission" date="2018-11" db="EMBL/GenBank/DDBJ databases">
        <authorList>
            <consortium name="Pathogen Informatics"/>
        </authorList>
    </citation>
    <scope>NUCLEOTIDE SEQUENCE [LARGE SCALE GENOMIC DNA]</scope>
</reference>
<gene>
    <name evidence="1" type="ORF">SVUK_LOCUS16920</name>
</gene>
<dbReference type="EMBL" id="UYYB01115213">
    <property type="protein sequence ID" value="VDM81922.1"/>
    <property type="molecule type" value="Genomic_DNA"/>
</dbReference>
<dbReference type="InterPro" id="IPR017943">
    <property type="entry name" value="Bactericidal_perm-incr_a/b_dom"/>
</dbReference>
<sequence>CDVVVQPPHNEPRITTLTISPKIWDFLDRHAELINDALRTVEIPEINKKSGFIKYRLWNGKIENFSIPKDGISFKDMKGGVHLSVKNVSFNGITAAQVKIGTLPISGHIRISYTGFHPWVRVWK</sequence>
<accession>A0A3P7LS35</accession>
<dbReference type="Proteomes" id="UP000270094">
    <property type="component" value="Unassembled WGS sequence"/>
</dbReference>
<evidence type="ECO:0008006" key="3">
    <source>
        <dbReference type="Google" id="ProtNLM"/>
    </source>
</evidence>
<protein>
    <recommendedName>
        <fullName evidence="3">Lipid-binding serum glycoprotein N-terminal domain-containing protein</fullName>
    </recommendedName>
</protein>
<dbReference type="OrthoDB" id="5856263at2759"/>
<dbReference type="SUPFAM" id="SSF55394">
    <property type="entry name" value="Bactericidal permeability-increasing protein, BPI"/>
    <property type="match status" value="1"/>
</dbReference>
<proteinExistence type="predicted"/>
<name>A0A3P7LS35_STRVU</name>
<feature type="non-terminal residue" evidence="1">
    <location>
        <position position="1"/>
    </location>
</feature>
<dbReference type="GO" id="GO:0008289">
    <property type="term" value="F:lipid binding"/>
    <property type="evidence" value="ECO:0007669"/>
    <property type="project" value="InterPro"/>
</dbReference>